<accession>A0A6J4QKJ4</accession>
<reference evidence="2" key="1">
    <citation type="submission" date="2020-02" db="EMBL/GenBank/DDBJ databases">
        <authorList>
            <person name="Meier V. D."/>
        </authorList>
    </citation>
    <scope>NUCLEOTIDE SEQUENCE</scope>
    <source>
        <strain evidence="2">AVDCRST_MAG28</strain>
    </source>
</reference>
<feature type="transmembrane region" description="Helical" evidence="1">
    <location>
        <begin position="46"/>
        <end position="70"/>
    </location>
</feature>
<gene>
    <name evidence="2" type="ORF">AVDCRST_MAG28-978</name>
</gene>
<keyword evidence="1" id="KW-0472">Membrane</keyword>
<sequence length="150" mass="15423">MSIAIASVVALVVLGVVAGFFVLPRIMGAAGGEEERAANETPQRSFLLFMGIGAAVVALLTNVAALAAAFYGNEQFPANAFPTAFIGITLGLLAFFLGARRLGIAAVVVTVVTLVAGSILVGDAQERVSVQSDQTVCAEEVRHRTVESCG</sequence>
<keyword evidence="1" id="KW-0812">Transmembrane</keyword>
<feature type="transmembrane region" description="Helical" evidence="1">
    <location>
        <begin position="104"/>
        <end position="122"/>
    </location>
</feature>
<name>A0A6J4QKJ4_9ACTN</name>
<dbReference type="AlphaFoldDB" id="A0A6J4QKJ4"/>
<keyword evidence="1" id="KW-1133">Transmembrane helix</keyword>
<feature type="transmembrane region" description="Helical" evidence="1">
    <location>
        <begin position="76"/>
        <end position="97"/>
    </location>
</feature>
<evidence type="ECO:0000313" key="2">
    <source>
        <dbReference type="EMBL" id="CAA9447091.1"/>
    </source>
</evidence>
<organism evidence="2">
    <name type="scientific">uncultured Rubrobacteraceae bacterium</name>
    <dbReference type="NCBI Taxonomy" id="349277"/>
    <lineage>
        <taxon>Bacteria</taxon>
        <taxon>Bacillati</taxon>
        <taxon>Actinomycetota</taxon>
        <taxon>Rubrobacteria</taxon>
        <taxon>Rubrobacterales</taxon>
        <taxon>Rubrobacteraceae</taxon>
        <taxon>environmental samples</taxon>
    </lineage>
</organism>
<proteinExistence type="predicted"/>
<dbReference type="EMBL" id="CADCVE010000022">
    <property type="protein sequence ID" value="CAA9447091.1"/>
    <property type="molecule type" value="Genomic_DNA"/>
</dbReference>
<feature type="transmembrane region" description="Helical" evidence="1">
    <location>
        <begin position="6"/>
        <end position="26"/>
    </location>
</feature>
<evidence type="ECO:0000256" key="1">
    <source>
        <dbReference type="SAM" id="Phobius"/>
    </source>
</evidence>
<protein>
    <submittedName>
        <fullName evidence="2">Uncharacterized protein</fullName>
    </submittedName>
</protein>